<dbReference type="HAMAP" id="MF_04144">
    <property type="entry name" value="TERL_LAMBDA"/>
    <property type="match status" value="1"/>
</dbReference>
<gene>
    <name evidence="4" type="ORF">AULFYP135_01705</name>
</gene>
<proteinExistence type="inferred from homology"/>
<feature type="domain" description="Phage terminase large subunit GpA ATPase" evidence="2">
    <location>
        <begin position="58"/>
        <end position="302"/>
    </location>
</feature>
<evidence type="ECO:0000313" key="4">
    <source>
        <dbReference type="EMBL" id="VYT11650.1"/>
    </source>
</evidence>
<dbReference type="PANTHER" id="PTHR34413:SF2">
    <property type="entry name" value="PROPHAGE TAIL FIBER ASSEMBLY PROTEIN HOMOLOG TFAE-RELATED"/>
    <property type="match status" value="1"/>
</dbReference>
<dbReference type="InterPro" id="IPR008866">
    <property type="entry name" value="Phage_lambda_GpA-like"/>
</dbReference>
<dbReference type="InterPro" id="IPR051220">
    <property type="entry name" value="TFA_Chaperone"/>
</dbReference>
<dbReference type="GO" id="GO:0005524">
    <property type="term" value="F:ATP binding"/>
    <property type="evidence" value="ECO:0007669"/>
    <property type="project" value="InterPro"/>
</dbReference>
<reference evidence="4" key="1">
    <citation type="submission" date="2019-11" db="EMBL/GenBank/DDBJ databases">
        <authorList>
            <person name="Feng L."/>
        </authorList>
    </citation>
    <scope>NUCLEOTIDE SEQUENCE</scope>
    <source>
        <strain evidence="4">AundefinedLFYP135</strain>
    </source>
</reference>
<dbReference type="InterPro" id="IPR027417">
    <property type="entry name" value="P-loop_NTPase"/>
</dbReference>
<dbReference type="GO" id="GO:0004519">
    <property type="term" value="F:endonuclease activity"/>
    <property type="evidence" value="ECO:0007669"/>
    <property type="project" value="InterPro"/>
</dbReference>
<dbReference type="InterPro" id="IPR046453">
    <property type="entry name" value="GpA_ATPase"/>
</dbReference>
<dbReference type="Gene3D" id="3.40.50.300">
    <property type="entry name" value="P-loop containing nucleotide triphosphate hydrolases"/>
    <property type="match status" value="1"/>
</dbReference>
<dbReference type="EMBL" id="CACRSL010000003">
    <property type="protein sequence ID" value="VYT11650.1"/>
    <property type="molecule type" value="Genomic_DNA"/>
</dbReference>
<accession>A0A6N2U0Q7</accession>
<dbReference type="Pfam" id="PF20454">
    <property type="entry name" value="GpA_nuclease"/>
    <property type="match status" value="1"/>
</dbReference>
<evidence type="ECO:0000259" key="3">
    <source>
        <dbReference type="Pfam" id="PF20454"/>
    </source>
</evidence>
<evidence type="ECO:0000259" key="2">
    <source>
        <dbReference type="Pfam" id="PF05876"/>
    </source>
</evidence>
<sequence>MNGCGWNGKKNMKKRKIIDLPKPTMDMLARCAAVLKPPPELTLSEWADKYRVLSAESSAEPGRWHTDKAPYQREIMDAIGDPHIRKVVIMSAAQIGKTDAFILNPLGYYMDYAPAPILVMQPTLDMGQTFSKDRLAPMIRDTPELRDKVDVKSRYSGNTIMKKNFPGGHITIVGANSATGLASRPIKVLLADEVDRYPASAGTEGDPLSLAQKRQTTFWDKKTVIVSTPVIKGQSRIETEFEQSTKEEWNVPCPDCGHYQPFVWANVIFDRENPQGEVLYKCERCGVVSGEYQWKQASKRGRFVAENPAAEARGFHLNTLASTFCSWKEIVQKFLVAKEQLDQGNPEGMKVWVNTELGETWEERGEQVEDTVLLNRREVYDADVPDGVLVLTAGVDVQDDRFEVEVVGWGVGKESWGIRYQKIYGDMLKEQVWQDLDAFLLSGFKKKDGTTLHIISACVDSGGHHTDQVYRFTRDRWERKVWAIKGKGGSDVPYIRNPTTNNRVKTPLFIIGVDAGKALLYQRLRHETKGPNYCHFPENEAAGYDEEYFRGLTAEKMVVRFRKGRSVVVWELKDSKHKRNEPLDLRNYATAALEIANPVLQMTDGAPQPRKRQVGRRMRGGI</sequence>
<dbReference type="PANTHER" id="PTHR34413">
    <property type="entry name" value="PROPHAGE TAIL FIBER ASSEMBLY PROTEIN HOMOLOG TFAE-RELATED-RELATED"/>
    <property type="match status" value="1"/>
</dbReference>
<dbReference type="Pfam" id="PF05876">
    <property type="entry name" value="GpA_ATPase"/>
    <property type="match status" value="1"/>
</dbReference>
<evidence type="ECO:0000256" key="1">
    <source>
        <dbReference type="SAM" id="MobiDB-lite"/>
    </source>
</evidence>
<organism evidence="4">
    <name type="scientific">uncultured Anaerotruncus sp</name>
    <dbReference type="NCBI Taxonomy" id="905011"/>
    <lineage>
        <taxon>Bacteria</taxon>
        <taxon>Bacillati</taxon>
        <taxon>Bacillota</taxon>
        <taxon>Clostridia</taxon>
        <taxon>Eubacteriales</taxon>
        <taxon>Oscillospiraceae</taxon>
        <taxon>Anaerotruncus</taxon>
        <taxon>environmental samples</taxon>
    </lineage>
</organism>
<dbReference type="InterPro" id="IPR046454">
    <property type="entry name" value="GpA_endonuclease"/>
</dbReference>
<dbReference type="GO" id="GO:0016887">
    <property type="term" value="F:ATP hydrolysis activity"/>
    <property type="evidence" value="ECO:0007669"/>
    <property type="project" value="InterPro"/>
</dbReference>
<feature type="region of interest" description="Disordered" evidence="1">
    <location>
        <begin position="603"/>
        <end position="622"/>
    </location>
</feature>
<dbReference type="AlphaFoldDB" id="A0A6N2U0Q7"/>
<feature type="compositionally biased region" description="Basic residues" evidence="1">
    <location>
        <begin position="609"/>
        <end position="622"/>
    </location>
</feature>
<feature type="domain" description="Terminase large subunit GpA endonuclease" evidence="3">
    <location>
        <begin position="313"/>
        <end position="597"/>
    </location>
</feature>
<protein>
    <submittedName>
        <fullName evidence="4">Phage terminase large subunit (GpA)</fullName>
    </submittedName>
</protein>
<name>A0A6N2U0Q7_9FIRM</name>